<dbReference type="InterPro" id="IPR036873">
    <property type="entry name" value="Rhodanese-like_dom_sf"/>
</dbReference>
<evidence type="ECO:0000256" key="7">
    <source>
        <dbReference type="ARBA" id="ARBA00022741"/>
    </source>
</evidence>
<dbReference type="Proteomes" id="UP001412239">
    <property type="component" value="Unassembled WGS sequence"/>
</dbReference>
<dbReference type="InterPro" id="IPR001763">
    <property type="entry name" value="Rhodanese-like_dom"/>
</dbReference>
<accession>A0A292PPV0</accession>
<feature type="binding site" evidence="14">
    <location>
        <position position="223"/>
    </location>
    <ligand>
        <name>Zn(2+)</name>
        <dbReference type="ChEBI" id="CHEBI:29105"/>
    </ligand>
</feature>
<keyword evidence="8" id="KW-0833">Ubl conjugation pathway</keyword>
<dbReference type="SUPFAM" id="SSF69572">
    <property type="entry name" value="Activating enzymes of the ubiquitin-like proteins"/>
    <property type="match status" value="1"/>
</dbReference>
<dbReference type="AlphaFoldDB" id="A0A292PPV0"/>
<evidence type="ECO:0000259" key="16">
    <source>
        <dbReference type="PROSITE" id="PS50206"/>
    </source>
</evidence>
<dbReference type="GO" id="GO:0042292">
    <property type="term" value="F:URM1 activating enzyme activity"/>
    <property type="evidence" value="ECO:0007669"/>
    <property type="project" value="TreeGrafter"/>
</dbReference>
<dbReference type="GO" id="GO:0004792">
    <property type="term" value="F:thiosulfate-cyanide sulfurtransferase activity"/>
    <property type="evidence" value="ECO:0007669"/>
    <property type="project" value="TreeGrafter"/>
</dbReference>
<evidence type="ECO:0000256" key="10">
    <source>
        <dbReference type="ARBA" id="ARBA00022840"/>
    </source>
</evidence>
<feature type="active site" description="Glycyl thioester intermediate; for adenylyltransferase activity" evidence="14">
    <location>
        <position position="237"/>
    </location>
</feature>
<dbReference type="EC" id="2.8.1.11" evidence="14"/>
<dbReference type="HAMAP" id="MF_03049">
    <property type="entry name" value="MOCS3_Uba4"/>
    <property type="match status" value="1"/>
</dbReference>
<comment type="pathway">
    <text evidence="14">tRNA modification; 5-methoxycarbonylmethyl-2-thiouridine-tRNA biosynthesis.</text>
</comment>
<protein>
    <recommendedName>
        <fullName evidence="14">Adenylyltransferase and sulfurtransferase uba4</fullName>
    </recommendedName>
    <alternativeName>
        <fullName evidence="14">Common component for nitrate reductase and xanthine dehydrogenase protein F</fullName>
    </alternativeName>
    <alternativeName>
        <fullName evidence="14">Ubiquitin-like protein activator 4</fullName>
    </alternativeName>
    <domain>
        <recommendedName>
            <fullName evidence="14">Molybdopterin-synthase adenylyltransferase</fullName>
            <ecNumber evidence="14">2.7.7.80</ecNumber>
        </recommendedName>
        <alternativeName>
            <fullName evidence="14">Adenylyltransferase uba4</fullName>
        </alternativeName>
        <alternativeName>
            <fullName evidence="14">Sulfur carrier protein MOCS2A adenylyltransferase</fullName>
        </alternativeName>
    </domain>
    <domain>
        <recommendedName>
            <fullName evidence="14">Molybdopterin-synthase sulfurtransferase</fullName>
            <ecNumber evidence="14">2.8.1.11</ecNumber>
        </recommendedName>
        <alternativeName>
            <fullName evidence="14">Sulfurtransferase uba4</fullName>
        </alternativeName>
        <alternativeName>
            <fullName evidence="14">Sulfur carrier protein MOCS2A sulfurtransferase</fullName>
        </alternativeName>
    </domain>
</protein>
<dbReference type="InterPro" id="IPR035985">
    <property type="entry name" value="Ubiquitin-activating_enz"/>
</dbReference>
<feature type="binding site" evidence="14">
    <location>
        <begin position="177"/>
        <end position="178"/>
    </location>
    <ligand>
        <name>ATP</name>
        <dbReference type="ChEBI" id="CHEBI:30616"/>
    </ligand>
</feature>
<evidence type="ECO:0000256" key="12">
    <source>
        <dbReference type="ARBA" id="ARBA00023268"/>
    </source>
</evidence>
<name>A0A292PPV0_9PEZI</name>
<feature type="binding site" evidence="14">
    <location>
        <position position="298"/>
    </location>
    <ligand>
        <name>Zn(2+)</name>
        <dbReference type="ChEBI" id="CHEBI:29105"/>
    </ligand>
</feature>
<dbReference type="Pfam" id="PF00899">
    <property type="entry name" value="ThiF"/>
    <property type="match status" value="1"/>
</dbReference>
<organism evidence="17 18">
    <name type="scientific">Tuber aestivum</name>
    <name type="common">summer truffle</name>
    <dbReference type="NCBI Taxonomy" id="59557"/>
    <lineage>
        <taxon>Eukaryota</taxon>
        <taxon>Fungi</taxon>
        <taxon>Dikarya</taxon>
        <taxon>Ascomycota</taxon>
        <taxon>Pezizomycotina</taxon>
        <taxon>Pezizomycetes</taxon>
        <taxon>Pezizales</taxon>
        <taxon>Tuberaceae</taxon>
        <taxon>Tuber</taxon>
    </lineage>
</organism>
<comment type="catalytic activity">
    <reaction evidence="14">
        <text>[molybdopterin-synthase sulfur-carrier protein]-C-terminal Gly-Gly-AMP + S-sulfanyl-L-cysteinyl-[cysteine desulfurase] + AH2 = [molybdopterin-synthase sulfur-carrier protein]-C-terminal-Gly-aminoethanethioate + L-cysteinyl-[cysteine desulfurase] + A + AMP + 2 H(+)</text>
        <dbReference type="Rhea" id="RHEA:48612"/>
        <dbReference type="Rhea" id="RHEA-COMP:12157"/>
        <dbReference type="Rhea" id="RHEA-COMP:12158"/>
        <dbReference type="Rhea" id="RHEA-COMP:12159"/>
        <dbReference type="Rhea" id="RHEA-COMP:19907"/>
        <dbReference type="ChEBI" id="CHEBI:13193"/>
        <dbReference type="ChEBI" id="CHEBI:15378"/>
        <dbReference type="ChEBI" id="CHEBI:17499"/>
        <dbReference type="ChEBI" id="CHEBI:29950"/>
        <dbReference type="ChEBI" id="CHEBI:61963"/>
        <dbReference type="ChEBI" id="CHEBI:90618"/>
        <dbReference type="ChEBI" id="CHEBI:232372"/>
        <dbReference type="ChEBI" id="CHEBI:456215"/>
        <dbReference type="EC" id="2.8.1.11"/>
    </reaction>
</comment>
<dbReference type="GO" id="GO:0061605">
    <property type="term" value="F:molybdopterin-synthase adenylyltransferase activity"/>
    <property type="evidence" value="ECO:0007669"/>
    <property type="project" value="UniProtKB-EC"/>
</dbReference>
<keyword evidence="15" id="KW-1133">Transmembrane helix</keyword>
<evidence type="ECO:0000313" key="17">
    <source>
        <dbReference type="EMBL" id="CUS08503.1"/>
    </source>
</evidence>
<keyword evidence="3 14" id="KW-0808">Transferase</keyword>
<keyword evidence="2 14" id="KW-0963">Cytoplasm</keyword>
<dbReference type="InterPro" id="IPR028885">
    <property type="entry name" value="MOCS3/Uba4"/>
</dbReference>
<feature type="active site" description="Cysteine persulfide intermediate; for sulfurtransferase activity" evidence="14">
    <location>
        <position position="429"/>
    </location>
</feature>
<evidence type="ECO:0000256" key="15">
    <source>
        <dbReference type="SAM" id="Phobius"/>
    </source>
</evidence>
<dbReference type="EC" id="2.7.7.80" evidence="14"/>
<sequence length="475" mass="51776">METSLKAENEALKKRISELEAQLANRIGHASVSSRQSYPPPNVGEKSEVGLSLEEYKRYGRQMILPEIGIEGQMSLKRSRVLIVGAGGLGCPAAAYLAGAGVGALGIIDHDTVENSNLHRQIIHSTSRVGLPKVVSAITYLRDLNPHPNYIPHIEPLTTENALQIMAEYDLVLDCTDHPAIRYLINDVAVIMNIPIVSASALKTDGQLVVLNNPPGVGPCYRCIWPRPPPAESVIGCGEGGILGPVVGLMGVMQAIEAVKIITMNPVREVGRAEMTLFAAYGASPFRCLKMRGRKAGCVACGSPERVEEKITRESIESGRMDYVAFCGGSAGVRVLQPDERVSVAEYKRVMDSGVEHLLLDVRDRTQFGICQLAGSLSKFFHYALYTGLIRLDIPYTEFEASKYGDSEAGEIESKFQDQPKDRPVYVICRLGNDSQIVTRQLKEAGVFPNDRVFDIEGGITAWARSGVAGEFPEY</sequence>
<feature type="transmembrane region" description="Helical" evidence="15">
    <location>
        <begin position="81"/>
        <end position="108"/>
    </location>
</feature>
<dbReference type="EMBL" id="LN891130">
    <property type="protein sequence ID" value="CUS08503.1"/>
    <property type="molecule type" value="Genomic_DNA"/>
</dbReference>
<dbReference type="GO" id="GO:0046872">
    <property type="term" value="F:metal ion binding"/>
    <property type="evidence" value="ECO:0007669"/>
    <property type="project" value="UniProtKB-KW"/>
</dbReference>
<dbReference type="GO" id="GO:0005524">
    <property type="term" value="F:ATP binding"/>
    <property type="evidence" value="ECO:0007669"/>
    <property type="project" value="UniProtKB-KW"/>
</dbReference>
<evidence type="ECO:0000256" key="5">
    <source>
        <dbReference type="ARBA" id="ARBA00022695"/>
    </source>
</evidence>
<dbReference type="Gene3D" id="3.40.50.720">
    <property type="entry name" value="NAD(P)-binding Rossmann-like Domain"/>
    <property type="match status" value="1"/>
</dbReference>
<comment type="cofactor">
    <cofactor evidence="14">
        <name>Zn(2+)</name>
        <dbReference type="ChEBI" id="CHEBI:29105"/>
    </cofactor>
    <text evidence="14">Binds 1 zinc ion per subunit.</text>
</comment>
<comment type="subcellular location">
    <subcellularLocation>
        <location evidence="1">Cytoplasm</location>
        <location evidence="1">Cytosol</location>
    </subcellularLocation>
</comment>
<dbReference type="SMART" id="SM00450">
    <property type="entry name" value="RHOD"/>
    <property type="match status" value="1"/>
</dbReference>
<dbReference type="GO" id="GO:0006777">
    <property type="term" value="P:Mo-molybdopterin cofactor biosynthetic process"/>
    <property type="evidence" value="ECO:0007669"/>
    <property type="project" value="UniProtKB-UniRule"/>
</dbReference>
<evidence type="ECO:0000256" key="3">
    <source>
        <dbReference type="ARBA" id="ARBA00022679"/>
    </source>
</evidence>
<dbReference type="GO" id="GO:0002143">
    <property type="term" value="P:tRNA wobble position uridine thiolation"/>
    <property type="evidence" value="ECO:0007669"/>
    <property type="project" value="InterPro"/>
</dbReference>
<evidence type="ECO:0000256" key="8">
    <source>
        <dbReference type="ARBA" id="ARBA00022786"/>
    </source>
</evidence>
<dbReference type="GO" id="GO:0061604">
    <property type="term" value="F:molybdopterin-synthase sulfurtransferase activity"/>
    <property type="evidence" value="ECO:0007669"/>
    <property type="project" value="UniProtKB-EC"/>
</dbReference>
<dbReference type="FunFam" id="3.40.50.720:FF:000033">
    <property type="entry name" value="Adenylyltransferase and sulfurtransferase MOCS3"/>
    <property type="match status" value="1"/>
</dbReference>
<keyword evidence="5" id="KW-0548">Nucleotidyltransferase</keyword>
<dbReference type="InterPro" id="IPR000594">
    <property type="entry name" value="ThiF_NAD_FAD-bd"/>
</dbReference>
<keyword evidence="4 14" id="KW-0819">tRNA processing</keyword>
<comment type="similarity">
    <text evidence="14">In the N-terminal section; belongs to the HesA/MoeB/ThiF family. UBA4 subfamily.</text>
</comment>
<dbReference type="Pfam" id="PF00581">
    <property type="entry name" value="Rhodanese"/>
    <property type="match status" value="1"/>
</dbReference>
<proteinExistence type="inferred from homology"/>
<keyword evidence="6 14" id="KW-0479">Metal-binding</keyword>
<dbReference type="UniPathway" id="UPA00344"/>
<keyword evidence="15" id="KW-0812">Transmembrane</keyword>
<evidence type="ECO:0000256" key="2">
    <source>
        <dbReference type="ARBA" id="ARBA00022490"/>
    </source>
</evidence>
<dbReference type="PANTHER" id="PTHR10953">
    <property type="entry name" value="UBIQUITIN-ACTIVATING ENZYME E1"/>
    <property type="match status" value="1"/>
</dbReference>
<evidence type="ECO:0000256" key="13">
    <source>
        <dbReference type="ARBA" id="ARBA00043893"/>
    </source>
</evidence>
<evidence type="ECO:0000256" key="11">
    <source>
        <dbReference type="ARBA" id="ARBA00023150"/>
    </source>
</evidence>
<dbReference type="PROSITE" id="PS50206">
    <property type="entry name" value="RHODANESE_3"/>
    <property type="match status" value="1"/>
</dbReference>
<keyword evidence="10 14" id="KW-0067">ATP-binding</keyword>
<evidence type="ECO:0000256" key="14">
    <source>
        <dbReference type="HAMAP-Rule" id="MF_03049"/>
    </source>
</evidence>
<keyword evidence="9 14" id="KW-0862">Zinc</keyword>
<dbReference type="PANTHER" id="PTHR10953:SF102">
    <property type="entry name" value="ADENYLYLTRANSFERASE AND SULFURTRANSFERASE MOCS3"/>
    <property type="match status" value="1"/>
</dbReference>
<feature type="binding site" evidence="14">
    <location>
        <begin position="116"/>
        <end position="120"/>
    </location>
    <ligand>
        <name>ATP</name>
        <dbReference type="ChEBI" id="CHEBI:30616"/>
    </ligand>
</feature>
<comment type="pathway">
    <text evidence="14">Cofactor biosynthesis; molybdopterin biosynthesis.</text>
</comment>
<evidence type="ECO:0000313" key="18">
    <source>
        <dbReference type="Proteomes" id="UP001412239"/>
    </source>
</evidence>
<feature type="binding site" evidence="14">
    <location>
        <position position="88"/>
    </location>
    <ligand>
        <name>ATP</name>
        <dbReference type="ChEBI" id="CHEBI:30616"/>
    </ligand>
</feature>
<comment type="function">
    <text evidence="13">Plays a central role in 2-thiolation of mcm(5)S(2)U at tRNA wobble positions of cytosolic tRNA(Lys), tRNA(Glu) and tRNA(Gln). Also essential during biosynthesis of the molybdenum cofactor. Acts by mediating the C-terminal thiocarboxylation of sulfur carriers urm1 and mocs2a. Its N-terminus first activates urm1 and mocs2a as acyl-adenylates (-COAMP), then the persulfide sulfur on the catalytic cysteine is transferred to urm1 and mocs2a to form thiocarboxylation (-COSH) of their C-terminus. The reaction probably involves hydrogen sulfide that is generated from the persulfide intermediate and that acts as a nucleophile towards urm1 and mocs2a. Subsequently, a transient disulfide bond is formed. Does not use thiosulfate as sulfur donor; nfs1 probably acting as a sulfur donor for thiocarboxylation reactions.</text>
</comment>
<keyword evidence="15" id="KW-0472">Membrane</keyword>
<keyword evidence="11 14" id="KW-0501">Molybdenum cofactor biosynthesis</keyword>
<dbReference type="GO" id="GO:0032447">
    <property type="term" value="P:protein urmylation"/>
    <property type="evidence" value="ECO:0007669"/>
    <property type="project" value="TreeGrafter"/>
</dbReference>
<keyword evidence="18" id="KW-1185">Reference proteome</keyword>
<dbReference type="UniPathway" id="UPA00988"/>
<gene>
    <name evidence="14" type="primary">uba4</name>
    <name evidence="14" type="synonym">cnxF</name>
    <name evidence="17" type="ORF">GSTUAT00007437001</name>
</gene>
<feature type="binding site" evidence="14">
    <location>
        <position position="109"/>
    </location>
    <ligand>
        <name>ATP</name>
        <dbReference type="ChEBI" id="CHEBI:30616"/>
    </ligand>
</feature>
<keyword evidence="7 14" id="KW-0547">Nucleotide-binding</keyword>
<comment type="catalytic activity">
    <reaction evidence="14">
        <text>[molybdopterin-synthase sulfur-carrier protein]-C-terminal Gly-Gly + ATP + H(+) = [molybdopterin-synthase sulfur-carrier protein]-C-terminal Gly-Gly-AMP + diphosphate</text>
        <dbReference type="Rhea" id="RHEA:43616"/>
        <dbReference type="Rhea" id="RHEA-COMP:12159"/>
        <dbReference type="Rhea" id="RHEA-COMP:12202"/>
        <dbReference type="ChEBI" id="CHEBI:15378"/>
        <dbReference type="ChEBI" id="CHEBI:30616"/>
        <dbReference type="ChEBI" id="CHEBI:33019"/>
        <dbReference type="ChEBI" id="CHEBI:90618"/>
        <dbReference type="ChEBI" id="CHEBI:90778"/>
        <dbReference type="EC" id="2.7.7.80"/>
    </reaction>
</comment>
<dbReference type="GO" id="GO:0005829">
    <property type="term" value="C:cytosol"/>
    <property type="evidence" value="ECO:0007669"/>
    <property type="project" value="UniProtKB-SubCell"/>
</dbReference>
<evidence type="ECO:0000256" key="6">
    <source>
        <dbReference type="ARBA" id="ARBA00022723"/>
    </source>
</evidence>
<feature type="binding site" evidence="14">
    <location>
        <position position="301"/>
    </location>
    <ligand>
        <name>Zn(2+)</name>
        <dbReference type="ChEBI" id="CHEBI:29105"/>
    </ligand>
</feature>
<feature type="binding site" evidence="14">
    <location>
        <position position="133"/>
    </location>
    <ligand>
        <name>ATP</name>
        <dbReference type="ChEBI" id="CHEBI:30616"/>
    </ligand>
</feature>
<dbReference type="CDD" id="cd00757">
    <property type="entry name" value="ThiF_MoeB_HesA_family"/>
    <property type="match status" value="1"/>
</dbReference>
<feature type="domain" description="Rhodanese" evidence="16">
    <location>
        <begin position="353"/>
        <end position="472"/>
    </location>
</feature>
<keyword evidence="12 14" id="KW-0511">Multifunctional enzyme</keyword>
<dbReference type="InterPro" id="IPR045886">
    <property type="entry name" value="ThiF/MoeB/HesA"/>
</dbReference>
<feature type="binding site" evidence="14">
    <location>
        <position position="220"/>
    </location>
    <ligand>
        <name>Zn(2+)</name>
        <dbReference type="ChEBI" id="CHEBI:29105"/>
    </ligand>
</feature>
<evidence type="ECO:0000256" key="9">
    <source>
        <dbReference type="ARBA" id="ARBA00022833"/>
    </source>
</evidence>
<dbReference type="Gene3D" id="3.40.250.10">
    <property type="entry name" value="Rhodanese-like domain"/>
    <property type="match status" value="1"/>
</dbReference>
<evidence type="ECO:0000256" key="1">
    <source>
        <dbReference type="ARBA" id="ARBA00004514"/>
    </source>
</evidence>
<comment type="function">
    <text evidence="14">Plays a central role in 2-thiolation of mcm(5)S(2)U at tRNA wobble positions of cytosolic tRNA(Lys), tRNA(Glu) and tRNA(Gln). Also essential during biosynthesis of the molybdenum cofactor. Acts by mediating the C-terminal thiocarboxylation of sulfur carriers urm1 and MOCS2A. Its N-terminus first activates urm1 and MOCS2A as acyl-adenylates (-COAMP), then the persulfide sulfur on the catalytic cysteine is transferred to urm1 and MOCS2A to form thiocarboxylation (-COSH) of their C-terminus. The reaction probably involves hydrogen sulfide that is generated from the persulfide intermediate and that acts as nucleophile towards urm1 and MOCS2A. Subsequently, a transient disulfide bond is formed. Does not use thiosulfate as sulfur donor; nfs1 probably acting as a sulfur donor for thiocarboxylation reactions.</text>
</comment>
<reference evidence="17" key="1">
    <citation type="submission" date="2015-10" db="EMBL/GenBank/DDBJ databases">
        <authorList>
            <person name="Regsiter A."/>
            <person name="william w."/>
        </authorList>
    </citation>
    <scope>NUCLEOTIDE SEQUENCE</scope>
    <source>
        <strain evidence="17">Montdore</strain>
    </source>
</reference>
<evidence type="ECO:0000256" key="4">
    <source>
        <dbReference type="ARBA" id="ARBA00022694"/>
    </source>
</evidence>